<dbReference type="Proteomes" id="UP000199315">
    <property type="component" value="Unassembled WGS sequence"/>
</dbReference>
<feature type="transmembrane region" description="Helical" evidence="2">
    <location>
        <begin position="194"/>
        <end position="211"/>
    </location>
</feature>
<dbReference type="Pfam" id="PF14501">
    <property type="entry name" value="HATPase_c_5"/>
    <property type="match status" value="1"/>
</dbReference>
<feature type="transmembrane region" description="Helical" evidence="2">
    <location>
        <begin position="36"/>
        <end position="53"/>
    </location>
</feature>
<dbReference type="InterPro" id="IPR036890">
    <property type="entry name" value="HATPase_C_sf"/>
</dbReference>
<gene>
    <name evidence="4" type="ORF">SAMN05421730_100715</name>
</gene>
<name>A0A1D3TSN2_9FIRM</name>
<dbReference type="RefSeq" id="WP_091232431.1">
    <property type="nucleotide sequence ID" value="NZ_FMKA01000007.1"/>
</dbReference>
<protein>
    <submittedName>
        <fullName evidence="4">GHKL domain-containing protein</fullName>
    </submittedName>
</protein>
<dbReference type="SUPFAM" id="SSF55874">
    <property type="entry name" value="ATPase domain of HSP90 chaperone/DNA topoisomerase II/histidine kinase"/>
    <property type="match status" value="1"/>
</dbReference>
<evidence type="ECO:0000313" key="5">
    <source>
        <dbReference type="Proteomes" id="UP000199315"/>
    </source>
</evidence>
<dbReference type="GO" id="GO:0042802">
    <property type="term" value="F:identical protein binding"/>
    <property type="evidence" value="ECO:0007669"/>
    <property type="project" value="TreeGrafter"/>
</dbReference>
<feature type="transmembrane region" description="Helical" evidence="2">
    <location>
        <begin position="59"/>
        <end position="79"/>
    </location>
</feature>
<organism evidence="4 5">
    <name type="scientific">Anaerobium acetethylicum</name>
    <dbReference type="NCBI Taxonomy" id="1619234"/>
    <lineage>
        <taxon>Bacteria</taxon>
        <taxon>Bacillati</taxon>
        <taxon>Bacillota</taxon>
        <taxon>Clostridia</taxon>
        <taxon>Lachnospirales</taxon>
        <taxon>Lachnospiraceae</taxon>
        <taxon>Anaerobium</taxon>
    </lineage>
</organism>
<keyword evidence="2" id="KW-1133">Transmembrane helix</keyword>
<dbReference type="CDD" id="cd16935">
    <property type="entry name" value="HATPase_AgrC-ComD-like"/>
    <property type="match status" value="1"/>
</dbReference>
<dbReference type="PANTHER" id="PTHR40448">
    <property type="entry name" value="TWO-COMPONENT SENSOR HISTIDINE KINASE"/>
    <property type="match status" value="1"/>
</dbReference>
<proteinExistence type="predicted"/>
<evidence type="ECO:0000313" key="4">
    <source>
        <dbReference type="EMBL" id="SCP96883.1"/>
    </source>
</evidence>
<feature type="coiled-coil region" evidence="1">
    <location>
        <begin position="239"/>
        <end position="266"/>
    </location>
</feature>
<dbReference type="InterPro" id="IPR032834">
    <property type="entry name" value="NatK-like_C"/>
</dbReference>
<dbReference type="Gene3D" id="3.30.565.10">
    <property type="entry name" value="Histidine kinase-like ATPase, C-terminal domain"/>
    <property type="match status" value="1"/>
</dbReference>
<feature type="transmembrane region" description="Helical" evidence="2">
    <location>
        <begin position="164"/>
        <end position="182"/>
    </location>
</feature>
<feature type="domain" description="Sensor histidine kinase NatK-like C-terminal" evidence="3">
    <location>
        <begin position="327"/>
        <end position="432"/>
    </location>
</feature>
<reference evidence="4 5" key="1">
    <citation type="submission" date="2016-09" db="EMBL/GenBank/DDBJ databases">
        <authorList>
            <person name="Capua I."/>
            <person name="De Benedictis P."/>
            <person name="Joannis T."/>
            <person name="Lombin L.H."/>
            <person name="Cattoli G."/>
        </authorList>
    </citation>
    <scope>NUCLEOTIDE SEQUENCE [LARGE SCALE GENOMIC DNA]</scope>
    <source>
        <strain evidence="4 5">GluBS11</strain>
    </source>
</reference>
<dbReference type="EMBL" id="FMKA01000007">
    <property type="protein sequence ID" value="SCP96883.1"/>
    <property type="molecule type" value="Genomic_DNA"/>
</dbReference>
<evidence type="ECO:0000256" key="2">
    <source>
        <dbReference type="SAM" id="Phobius"/>
    </source>
</evidence>
<keyword evidence="5" id="KW-1185">Reference proteome</keyword>
<evidence type="ECO:0000256" key="1">
    <source>
        <dbReference type="SAM" id="Coils"/>
    </source>
</evidence>
<dbReference type="OrthoDB" id="9813149at2"/>
<keyword evidence="2" id="KW-0472">Membrane</keyword>
<sequence length="464" mass="53496">MYLTEEIPRLYTALAEWGACTIYILSLKRKVGNGKLAVIAGFWLLLQGMLLGLTGNAPIVFWIPVMMLAVASMFFYLYTTCDIPKADIGFCCARIFVLAEFAAALEWQIYSFFVNQGMPRDNWRRNLFCLVIYGAIFLGDYLLEIRKLPHDKGLGVKSTELVSTTIIALTIFMFSNISFVNINTPFSGTNLQEIFYIRTLVDLCGVLLLYSQQDERQKRQLAYEMEAINEMLLRQYNQYEMSRNNIEVLNQKYHDLKHQIIAIRQETDLEKRDHYLLEMENRIKLYESEFKTGNHVLDILLTMKSAYCTMNNINFTCVADGTVLKFMDTVDICSVFGNALDNAIESVEKQEDIEKRLVKTAVYRKGQLAMIRFENYSAELPVLEQGLPDTTKKNKDYHGYGLKSIDMITRKYGGTMTINTEDNWFVLRILLPIPRQDKGKTLGNINKTANEKTYNMHKKEDSNT</sequence>
<evidence type="ECO:0000259" key="3">
    <source>
        <dbReference type="Pfam" id="PF14501"/>
    </source>
</evidence>
<feature type="transmembrane region" description="Helical" evidence="2">
    <location>
        <begin position="125"/>
        <end position="143"/>
    </location>
</feature>
<dbReference type="PANTHER" id="PTHR40448:SF1">
    <property type="entry name" value="TWO-COMPONENT SENSOR HISTIDINE KINASE"/>
    <property type="match status" value="1"/>
</dbReference>
<keyword evidence="1" id="KW-0175">Coiled coil</keyword>
<dbReference type="STRING" id="1619234.SAMN05421730_100715"/>
<keyword evidence="2" id="KW-0812">Transmembrane</keyword>
<dbReference type="AlphaFoldDB" id="A0A1D3TSN2"/>
<accession>A0A1D3TSN2</accession>